<keyword evidence="14" id="KW-1185">Reference proteome</keyword>
<dbReference type="InterPro" id="IPR047575">
    <property type="entry name" value="Sm"/>
</dbReference>
<evidence type="ECO:0000256" key="2">
    <source>
        <dbReference type="ARBA" id="ARBA00022490"/>
    </source>
</evidence>
<keyword evidence="5 11" id="KW-0694">RNA-binding</keyword>
<dbReference type="InterPro" id="IPR001163">
    <property type="entry name" value="Sm_dom_euk/arc"/>
</dbReference>
<evidence type="ECO:0000256" key="9">
    <source>
        <dbReference type="ARBA" id="ARBA00062159"/>
    </source>
</evidence>
<evidence type="ECO:0000256" key="4">
    <source>
        <dbReference type="ARBA" id="ARBA00022664"/>
    </source>
</evidence>
<dbReference type="OrthoDB" id="422364at2759"/>
<dbReference type="GO" id="GO:1990726">
    <property type="term" value="C:Lsm1-7-Pat1 complex"/>
    <property type="evidence" value="ECO:0007669"/>
    <property type="project" value="TreeGrafter"/>
</dbReference>
<dbReference type="InterPro" id="IPR044642">
    <property type="entry name" value="PTHR15588"/>
</dbReference>
<dbReference type="GO" id="GO:0000290">
    <property type="term" value="P:deadenylation-dependent decapping of nuclear-transcribed mRNA"/>
    <property type="evidence" value="ECO:0007669"/>
    <property type="project" value="TreeGrafter"/>
</dbReference>
<dbReference type="GO" id="GO:0003729">
    <property type="term" value="F:mRNA binding"/>
    <property type="evidence" value="ECO:0007669"/>
    <property type="project" value="TreeGrafter"/>
</dbReference>
<comment type="similarity">
    <text evidence="1 11">Belongs to the snRNP Sm proteins family.</text>
</comment>
<evidence type="ECO:0000259" key="12">
    <source>
        <dbReference type="PROSITE" id="PS52002"/>
    </source>
</evidence>
<dbReference type="GO" id="GO:0000932">
    <property type="term" value="C:P-body"/>
    <property type="evidence" value="ECO:0007669"/>
    <property type="project" value="UniProtKB-SubCell"/>
</dbReference>
<dbReference type="SUPFAM" id="SSF50182">
    <property type="entry name" value="Sm-like ribonucleoproteins"/>
    <property type="match status" value="1"/>
</dbReference>
<dbReference type="AlphaFoldDB" id="A0A3M7RAR9"/>
<dbReference type="SMART" id="SM00651">
    <property type="entry name" value="Sm"/>
    <property type="match status" value="1"/>
</dbReference>
<evidence type="ECO:0000313" key="14">
    <source>
        <dbReference type="Proteomes" id="UP000276133"/>
    </source>
</evidence>
<keyword evidence="2 11" id="KW-0963">Cytoplasm</keyword>
<comment type="caution">
    <text evidence="13">The sequence shown here is derived from an EMBL/GenBank/DDBJ whole genome shotgun (WGS) entry which is preliminary data.</text>
</comment>
<evidence type="ECO:0000256" key="8">
    <source>
        <dbReference type="ARBA" id="ARBA00056858"/>
    </source>
</evidence>
<dbReference type="Proteomes" id="UP000276133">
    <property type="component" value="Unassembled WGS sequence"/>
</dbReference>
<dbReference type="CDD" id="cd01728">
    <property type="entry name" value="LSm1"/>
    <property type="match status" value="1"/>
</dbReference>
<gene>
    <name evidence="11" type="primary">LSM1</name>
    <name evidence="13" type="ORF">BpHYR1_044831</name>
</gene>
<keyword evidence="4 11" id="KW-0507">mRNA processing</keyword>
<feature type="domain" description="Sm" evidence="12">
    <location>
        <begin position="145"/>
        <end position="220"/>
    </location>
</feature>
<name>A0A3M7RAR9_BRAPC</name>
<comment type="function">
    <text evidence="8">Plays a role in the degradation of histone mRNAs, the only eukaryotic mRNAs that are not polyadenylated. Probably also part of an LSm subunits-containing complex involved in the general process of mRNA degradation.</text>
</comment>
<organism evidence="13 14">
    <name type="scientific">Brachionus plicatilis</name>
    <name type="common">Marine rotifer</name>
    <name type="synonym">Brachionus muelleri</name>
    <dbReference type="NCBI Taxonomy" id="10195"/>
    <lineage>
        <taxon>Eukaryota</taxon>
        <taxon>Metazoa</taxon>
        <taxon>Spiralia</taxon>
        <taxon>Gnathifera</taxon>
        <taxon>Rotifera</taxon>
        <taxon>Eurotatoria</taxon>
        <taxon>Monogononta</taxon>
        <taxon>Pseudotrocha</taxon>
        <taxon>Ploima</taxon>
        <taxon>Brachionidae</taxon>
        <taxon>Brachionus</taxon>
    </lineage>
</organism>
<keyword evidence="7 11" id="KW-0687">Ribonucleoprotein</keyword>
<comment type="function">
    <text evidence="11">Probably involved with other LSm subunits in the general process of degradation of mRNAs.</text>
</comment>
<dbReference type="FunFam" id="2.30.30.100:FF:000021">
    <property type="entry name" value="U6 snRNA-associated Sm-like protein LSm1"/>
    <property type="match status" value="1"/>
</dbReference>
<evidence type="ECO:0000256" key="10">
    <source>
        <dbReference type="ARBA" id="ARBA00067756"/>
    </source>
</evidence>
<evidence type="ECO:0000256" key="1">
    <source>
        <dbReference type="ARBA" id="ARBA00006850"/>
    </source>
</evidence>
<evidence type="ECO:0000256" key="6">
    <source>
        <dbReference type="ARBA" id="ARBA00023187"/>
    </source>
</evidence>
<evidence type="ECO:0000256" key="11">
    <source>
        <dbReference type="RuleBase" id="RU365047"/>
    </source>
</evidence>
<dbReference type="PROSITE" id="PS52002">
    <property type="entry name" value="SM"/>
    <property type="match status" value="1"/>
</dbReference>
<dbReference type="Gene3D" id="2.30.30.100">
    <property type="match status" value="1"/>
</dbReference>
<evidence type="ECO:0000256" key="7">
    <source>
        <dbReference type="ARBA" id="ARBA00023274"/>
    </source>
</evidence>
<comment type="subcellular location">
    <subcellularLocation>
        <location evidence="11">Cytoplasm</location>
    </subcellularLocation>
    <subcellularLocation>
        <location evidence="11">Cytoplasm</location>
        <location evidence="11">P-body</location>
    </subcellularLocation>
</comment>
<dbReference type="PANTHER" id="PTHR15588:SF8">
    <property type="entry name" value="U6 SNRNA-ASSOCIATED SM-LIKE PROTEIN LSM1"/>
    <property type="match status" value="1"/>
</dbReference>
<dbReference type="InterPro" id="IPR010920">
    <property type="entry name" value="LSM_dom_sf"/>
</dbReference>
<protein>
    <recommendedName>
        <fullName evidence="10 11">U6 snRNA-associated Sm-like protein LSm1</fullName>
    </recommendedName>
</protein>
<dbReference type="GO" id="GO:1990904">
    <property type="term" value="C:ribonucleoprotein complex"/>
    <property type="evidence" value="ECO:0007669"/>
    <property type="project" value="UniProtKB-KW"/>
</dbReference>
<evidence type="ECO:0000313" key="13">
    <source>
        <dbReference type="EMBL" id="RNA20636.1"/>
    </source>
</evidence>
<comment type="subunit">
    <text evidence="9">Interacts with SLBP; interaction with SLBP occurs when histone mRNA is being rapidly degraded during the S phase. LSm subunits form a heteromer with a donut shape.</text>
</comment>
<dbReference type="InterPro" id="IPR034104">
    <property type="entry name" value="Lsm1"/>
</dbReference>
<keyword evidence="6" id="KW-0508">mRNA splicing</keyword>
<proteinExistence type="inferred from homology"/>
<dbReference type="PANTHER" id="PTHR15588">
    <property type="entry name" value="LSM1"/>
    <property type="match status" value="1"/>
</dbReference>
<dbReference type="STRING" id="10195.A0A3M7RAR9"/>
<accession>A0A3M7RAR9</accession>
<dbReference type="GO" id="GO:0008380">
    <property type="term" value="P:RNA splicing"/>
    <property type="evidence" value="ECO:0007669"/>
    <property type="project" value="UniProtKB-KW"/>
</dbReference>
<dbReference type="EMBL" id="REGN01003810">
    <property type="protein sequence ID" value="RNA20636.1"/>
    <property type="molecule type" value="Genomic_DNA"/>
</dbReference>
<sequence>MSDAVSELDAFLKSMSKLKSERVQMAPPPGLPFPQASHFSQLPSLPELPPKPMTEQDLLSMYPHSSQSSSLLSQMPLPNTDFDFDLNKNCLLEDDFQKLTFNSSYQSGNDRNYSSMDHSRASHNISLNETQADSVIYSSNKYYMPGTASLIEDVDKQLMVVLRDGKTLIGYLRSIDQYANLLLSNTIERIHVGKKYGDIPRGVYIVRGENVVLIGEVDFNKECKIGMINVGVDEILELKRNEEIKEQEIEKNKKKAMMNRCLMPQTDSILDDYY</sequence>
<dbReference type="Pfam" id="PF01423">
    <property type="entry name" value="LSM"/>
    <property type="match status" value="1"/>
</dbReference>
<evidence type="ECO:0000256" key="5">
    <source>
        <dbReference type="ARBA" id="ARBA00022884"/>
    </source>
</evidence>
<dbReference type="GO" id="GO:0006397">
    <property type="term" value="P:mRNA processing"/>
    <property type="evidence" value="ECO:0007669"/>
    <property type="project" value="UniProtKB-UniRule"/>
</dbReference>
<reference evidence="13 14" key="1">
    <citation type="journal article" date="2018" name="Sci. Rep.">
        <title>Genomic signatures of local adaptation to the degree of environmental predictability in rotifers.</title>
        <authorList>
            <person name="Franch-Gras L."/>
            <person name="Hahn C."/>
            <person name="Garcia-Roger E.M."/>
            <person name="Carmona M.J."/>
            <person name="Serra M."/>
            <person name="Gomez A."/>
        </authorList>
    </citation>
    <scope>NUCLEOTIDE SEQUENCE [LARGE SCALE GENOMIC DNA]</scope>
    <source>
        <strain evidence="13">HYR1</strain>
    </source>
</reference>
<evidence type="ECO:0000256" key="3">
    <source>
        <dbReference type="ARBA" id="ARBA00022553"/>
    </source>
</evidence>
<keyword evidence="3" id="KW-0597">Phosphoprotein</keyword>